<dbReference type="EMBL" id="BLWD01000001">
    <property type="protein sequence ID" value="GFN08079.1"/>
    <property type="molecule type" value="Genomic_DNA"/>
</dbReference>
<evidence type="ECO:0000259" key="1">
    <source>
        <dbReference type="Pfam" id="PF20052"/>
    </source>
</evidence>
<dbReference type="Pfam" id="PF20052">
    <property type="entry name" value="GAP1-C"/>
    <property type="match status" value="1"/>
</dbReference>
<protein>
    <recommendedName>
        <fullName evidence="1">GTPase-associated protein 1-like C-terminal domain-containing protein</fullName>
    </recommendedName>
</protein>
<reference evidence="2 3" key="1">
    <citation type="submission" date="2020-05" db="EMBL/GenBank/DDBJ databases">
        <title>Whole genome shotgun sequence of Streptomyces microflavus NBRC 13062.</title>
        <authorList>
            <person name="Komaki H."/>
            <person name="Tamura T."/>
        </authorList>
    </citation>
    <scope>NUCLEOTIDE SEQUENCE [LARGE SCALE GENOMIC DNA]</scope>
    <source>
        <strain evidence="2 3">NBRC 13062</strain>
    </source>
</reference>
<evidence type="ECO:0000313" key="2">
    <source>
        <dbReference type="EMBL" id="GFN08079.1"/>
    </source>
</evidence>
<sequence length="132" mass="14442">MERLLAPDRPGAELYDFVRSDDAELIAAYDRAARSEPTRARLRTHPAYAADCFTHWTAHPHAGAAWTTTAAALLDEVLRPAVRAMTAEAVAEVEETVGRTGSSGRAVAFRDWNRSSALGRLGRRIAGRVRRG</sequence>
<evidence type="ECO:0000313" key="3">
    <source>
        <dbReference type="Proteomes" id="UP000498740"/>
    </source>
</evidence>
<accession>A0A7J0D0P9</accession>
<proteinExistence type="predicted"/>
<name>A0A7J0D0P9_STRMI</name>
<comment type="caution">
    <text evidence="2">The sequence shown here is derived from an EMBL/GenBank/DDBJ whole genome shotgun (WGS) entry which is preliminary data.</text>
</comment>
<dbReference type="Proteomes" id="UP000498740">
    <property type="component" value="Unassembled WGS sequence"/>
</dbReference>
<feature type="domain" description="GTPase-associated protein 1-like C-terminal" evidence="1">
    <location>
        <begin position="2"/>
        <end position="103"/>
    </location>
</feature>
<organism evidence="2 3">
    <name type="scientific">Streptomyces microflavus</name>
    <name type="common">Streptomyces lipmanii</name>
    <dbReference type="NCBI Taxonomy" id="1919"/>
    <lineage>
        <taxon>Bacteria</taxon>
        <taxon>Bacillati</taxon>
        <taxon>Actinomycetota</taxon>
        <taxon>Actinomycetes</taxon>
        <taxon>Kitasatosporales</taxon>
        <taxon>Streptomycetaceae</taxon>
        <taxon>Streptomyces</taxon>
    </lineage>
</organism>
<dbReference type="AlphaFoldDB" id="A0A7J0D0P9"/>
<gene>
    <name evidence="2" type="ORF">Smic_66350</name>
</gene>
<dbReference type="InterPro" id="IPR049532">
    <property type="entry name" value="GAP1-like_C"/>
</dbReference>